<dbReference type="PANTHER" id="PTHR30441">
    <property type="entry name" value="DUF748 DOMAIN-CONTAINING PROTEIN"/>
    <property type="match status" value="1"/>
</dbReference>
<feature type="transmembrane region" description="Helical" evidence="1">
    <location>
        <begin position="7"/>
        <end position="30"/>
    </location>
</feature>
<dbReference type="PANTHER" id="PTHR30441:SF4">
    <property type="entry name" value="PROTEIN ASMA"/>
    <property type="match status" value="1"/>
</dbReference>
<keyword evidence="1" id="KW-0472">Membrane</keyword>
<name>A0A2Z5UV72_9COXI</name>
<dbReference type="InterPro" id="IPR007844">
    <property type="entry name" value="AsmA"/>
</dbReference>
<sequence length="557" mass="60939">MSKILRVLLTLIGSCVLLALVAIIGLVVFVNPNDLKPQISQAVSKYTGCQLQLGGNIEWSLFPWLGLQLNNATLSNTPGFGDKPFAVIQKLDLQVRLLPLLHKQLEVGKLQINGLTLYLVKNATGQTNWQGPHTPASSPSSTETLPDNLKPLGVVVAGLDIQNGHVLFDDKQKNKRYEIAQLQLKSANLTLNKSSAFAVQFNLNTNAPALKANIKLNTNITLNADGKEITLNKLNLNTLLKNPAYPNGVLPISLQADAMINLNNQTFAADKFTLTVDQNKFVGHIQGQNLFKNPLLSGVIASYQLKAGQFTIQRLQSPFQFKNNILSLNPITGDLYHGNYQGNLTLDLRTATPQLVMQSQLNQINIQSLFQEFASKSQIQLVGLANLSGKFFTNGSDADSLTKNLHGKGQFSVDNGSIKGINVSYWVALGRALLKHQPSPTADSPDTPFDKFTGTFSIDKGIITNNDLNISSGRLRISGQGSLNLPQQQMNYELNAQPVLSDGSPEGIAIPIRISGPFNQLHITPILDKLSINIFKEKFKGKLQEQLNKLDLSKIFH</sequence>
<evidence type="ECO:0000313" key="3">
    <source>
        <dbReference type="EMBL" id="BBB14911.1"/>
    </source>
</evidence>
<proteinExistence type="predicted"/>
<keyword evidence="1" id="KW-1133">Transmembrane helix</keyword>
<keyword evidence="4" id="KW-1185">Reference proteome</keyword>
<evidence type="ECO:0000313" key="4">
    <source>
        <dbReference type="Proteomes" id="UP000282483"/>
    </source>
</evidence>
<dbReference type="EMBL" id="AP018005">
    <property type="protein sequence ID" value="BBB14911.1"/>
    <property type="molecule type" value="Genomic_DNA"/>
</dbReference>
<evidence type="ECO:0000256" key="1">
    <source>
        <dbReference type="SAM" id="Phobius"/>
    </source>
</evidence>
<dbReference type="AlphaFoldDB" id="A0A2Z5UV72"/>
<feature type="domain" description="AsmA" evidence="2">
    <location>
        <begin position="307"/>
        <end position="468"/>
    </location>
</feature>
<dbReference type="GO" id="GO:0005886">
    <property type="term" value="C:plasma membrane"/>
    <property type="evidence" value="ECO:0007669"/>
    <property type="project" value="TreeGrafter"/>
</dbReference>
<reference evidence="3 4" key="1">
    <citation type="submission" date="2017-03" db="EMBL/GenBank/DDBJ databases">
        <title>The genome sequence of Candidatus Rickettsiella viridis.</title>
        <authorList>
            <person name="Nikoh N."/>
            <person name="Tsuchida T."/>
            <person name="Yamaguchi K."/>
            <person name="Maeda T."/>
            <person name="Shigenobu S."/>
            <person name="Fukatsu T."/>
        </authorList>
    </citation>
    <scope>NUCLEOTIDE SEQUENCE [LARGE SCALE GENOMIC DNA]</scope>
    <source>
        <strain evidence="3 4">Ap-RA04</strain>
    </source>
</reference>
<dbReference type="RefSeq" id="WP_126322421.1">
    <property type="nucleotide sequence ID" value="NZ_AP018005.1"/>
</dbReference>
<dbReference type="KEGG" id="rvi:RVIR1_03970"/>
<keyword evidence="1" id="KW-0812">Transmembrane</keyword>
<dbReference type="GO" id="GO:0090313">
    <property type="term" value="P:regulation of protein targeting to membrane"/>
    <property type="evidence" value="ECO:0007669"/>
    <property type="project" value="TreeGrafter"/>
</dbReference>
<dbReference type="Pfam" id="PF05170">
    <property type="entry name" value="AsmA"/>
    <property type="match status" value="2"/>
</dbReference>
<dbReference type="OrthoDB" id="9766390at2"/>
<accession>A0A2Z5UV72</accession>
<evidence type="ECO:0000259" key="2">
    <source>
        <dbReference type="Pfam" id="PF05170"/>
    </source>
</evidence>
<gene>
    <name evidence="3" type="ORF">RVIR1_03970</name>
</gene>
<organism evidence="3 4">
    <name type="scientific">Candidatus Rickettsiella viridis</name>
    <dbReference type="NCBI Taxonomy" id="676208"/>
    <lineage>
        <taxon>Bacteria</taxon>
        <taxon>Pseudomonadati</taxon>
        <taxon>Pseudomonadota</taxon>
        <taxon>Gammaproteobacteria</taxon>
        <taxon>Legionellales</taxon>
        <taxon>Coxiellaceae</taxon>
        <taxon>Rickettsiella</taxon>
    </lineage>
</organism>
<feature type="domain" description="AsmA" evidence="2">
    <location>
        <begin position="1"/>
        <end position="222"/>
    </location>
</feature>
<dbReference type="InterPro" id="IPR052894">
    <property type="entry name" value="AsmA-related"/>
</dbReference>
<dbReference type="Proteomes" id="UP000282483">
    <property type="component" value="Chromosome"/>
</dbReference>
<protein>
    <recommendedName>
        <fullName evidence="2">AsmA domain-containing protein</fullName>
    </recommendedName>
</protein>